<feature type="compositionally biased region" description="Polar residues" evidence="11">
    <location>
        <begin position="1843"/>
        <end position="1866"/>
    </location>
</feature>
<dbReference type="PROSITE" id="PS50024">
    <property type="entry name" value="SEA"/>
    <property type="match status" value="2"/>
</dbReference>
<feature type="compositionally biased region" description="Basic and acidic residues" evidence="11">
    <location>
        <begin position="720"/>
        <end position="748"/>
    </location>
</feature>
<dbReference type="PANTHER" id="PTHR12199:SF4">
    <property type="entry name" value="INTERPHOTORECEPTOR MATRIX PROTEOGLYCAN 2"/>
    <property type="match status" value="1"/>
</dbReference>
<feature type="compositionally biased region" description="Basic and acidic residues" evidence="11">
    <location>
        <begin position="2212"/>
        <end position="2225"/>
    </location>
</feature>
<dbReference type="GO" id="GO:0001750">
    <property type="term" value="C:photoreceptor outer segment"/>
    <property type="evidence" value="ECO:0007669"/>
    <property type="project" value="UniProtKB-SubCell"/>
</dbReference>
<feature type="compositionally biased region" description="Polar residues" evidence="11">
    <location>
        <begin position="1270"/>
        <end position="1291"/>
    </location>
</feature>
<evidence type="ECO:0000256" key="3">
    <source>
        <dbReference type="ARBA" id="ARBA00004593"/>
    </source>
</evidence>
<dbReference type="Pfam" id="PF13358">
    <property type="entry name" value="DDE_3"/>
    <property type="match status" value="1"/>
</dbReference>
<evidence type="ECO:0000259" key="12">
    <source>
        <dbReference type="PROSITE" id="PS50024"/>
    </source>
</evidence>
<dbReference type="SUPFAM" id="SSF82671">
    <property type="entry name" value="SEA domain"/>
    <property type="match status" value="2"/>
</dbReference>
<protein>
    <recommendedName>
        <fullName evidence="12">SEA domain-containing protein</fullName>
    </recommendedName>
</protein>
<feature type="compositionally biased region" description="Basic and acidic residues" evidence="11">
    <location>
        <begin position="636"/>
        <end position="684"/>
    </location>
</feature>
<proteinExistence type="predicted"/>
<feature type="region of interest" description="Disordered" evidence="11">
    <location>
        <begin position="1318"/>
        <end position="1366"/>
    </location>
</feature>
<name>A0AAW0MM06_9GOBI</name>
<dbReference type="Proteomes" id="UP001460270">
    <property type="component" value="Unassembled WGS sequence"/>
</dbReference>
<dbReference type="InterPro" id="IPR000082">
    <property type="entry name" value="SEA_dom"/>
</dbReference>
<keyword evidence="10" id="KW-0966">Cell projection</keyword>
<evidence type="ECO:0000256" key="6">
    <source>
        <dbReference type="ARBA" id="ARBA00022674"/>
    </source>
</evidence>
<dbReference type="InterPro" id="IPR038717">
    <property type="entry name" value="Tc1-like_DDE_dom"/>
</dbReference>
<feature type="compositionally biased region" description="Low complexity" evidence="11">
    <location>
        <begin position="1831"/>
        <end position="1842"/>
    </location>
</feature>
<organism evidence="13 14">
    <name type="scientific">Mugilogobius chulae</name>
    <name type="common">yellowstripe goby</name>
    <dbReference type="NCBI Taxonomy" id="88201"/>
    <lineage>
        <taxon>Eukaryota</taxon>
        <taxon>Metazoa</taxon>
        <taxon>Chordata</taxon>
        <taxon>Craniata</taxon>
        <taxon>Vertebrata</taxon>
        <taxon>Euteleostomi</taxon>
        <taxon>Actinopterygii</taxon>
        <taxon>Neopterygii</taxon>
        <taxon>Teleostei</taxon>
        <taxon>Neoteleostei</taxon>
        <taxon>Acanthomorphata</taxon>
        <taxon>Gobiaria</taxon>
        <taxon>Gobiiformes</taxon>
        <taxon>Gobioidei</taxon>
        <taxon>Gobiidae</taxon>
        <taxon>Gobionellinae</taxon>
        <taxon>Mugilogobius</taxon>
    </lineage>
</organism>
<reference evidence="14" key="1">
    <citation type="submission" date="2024-04" db="EMBL/GenBank/DDBJ databases">
        <title>Salinicola lusitanus LLJ914,a marine bacterium isolated from the Okinawa Trough.</title>
        <authorList>
            <person name="Li J."/>
        </authorList>
    </citation>
    <scope>NUCLEOTIDE SEQUENCE [LARGE SCALE GENOMIC DNA]</scope>
</reference>
<dbReference type="SMART" id="SM00200">
    <property type="entry name" value="SEA"/>
    <property type="match status" value="2"/>
</dbReference>
<evidence type="ECO:0000256" key="10">
    <source>
        <dbReference type="ARBA" id="ARBA00023273"/>
    </source>
</evidence>
<feature type="compositionally biased region" description="Low complexity" evidence="11">
    <location>
        <begin position="244"/>
        <end position="260"/>
    </location>
</feature>
<keyword evidence="9" id="KW-0325">Glycoprotein</keyword>
<feature type="compositionally biased region" description="Basic and acidic residues" evidence="11">
    <location>
        <begin position="619"/>
        <end position="629"/>
    </location>
</feature>
<evidence type="ECO:0000256" key="8">
    <source>
        <dbReference type="ARBA" id="ARBA00022737"/>
    </source>
</evidence>
<dbReference type="GO" id="GO:0003676">
    <property type="term" value="F:nucleic acid binding"/>
    <property type="evidence" value="ECO:0007669"/>
    <property type="project" value="InterPro"/>
</dbReference>
<keyword evidence="4" id="KW-0964">Secreted</keyword>
<feature type="compositionally biased region" description="Polar residues" evidence="11">
    <location>
        <begin position="1197"/>
        <end position="1217"/>
    </location>
</feature>
<dbReference type="Gene3D" id="3.30.70.960">
    <property type="entry name" value="SEA domain"/>
    <property type="match status" value="1"/>
</dbReference>
<feature type="region of interest" description="Disordered" evidence="11">
    <location>
        <begin position="2198"/>
        <end position="2225"/>
    </location>
</feature>
<keyword evidence="14" id="KW-1185">Reference proteome</keyword>
<dbReference type="PANTHER" id="PTHR12199">
    <property type="entry name" value="INTERPHOTORECEPTOR MATRIX PROTEOGLYCAN"/>
    <property type="match status" value="1"/>
</dbReference>
<evidence type="ECO:0000256" key="9">
    <source>
        <dbReference type="ARBA" id="ARBA00023180"/>
    </source>
</evidence>
<accession>A0AAW0MM06</accession>
<comment type="caution">
    <text evidence="13">The sequence shown here is derived from an EMBL/GenBank/DDBJ whole genome shotgun (WGS) entry which is preliminary data.</text>
</comment>
<feature type="compositionally biased region" description="Acidic residues" evidence="11">
    <location>
        <begin position="603"/>
        <end position="618"/>
    </location>
</feature>
<feature type="compositionally biased region" description="Acidic residues" evidence="11">
    <location>
        <begin position="543"/>
        <end position="554"/>
    </location>
</feature>
<feature type="region of interest" description="Disordered" evidence="11">
    <location>
        <begin position="358"/>
        <end position="417"/>
    </location>
</feature>
<dbReference type="InterPro" id="IPR036364">
    <property type="entry name" value="SEA_dom_sf"/>
</dbReference>
<feature type="region of interest" description="Disordered" evidence="11">
    <location>
        <begin position="437"/>
        <end position="843"/>
    </location>
</feature>
<feature type="compositionally biased region" description="Polar residues" evidence="11">
    <location>
        <begin position="404"/>
        <end position="414"/>
    </location>
</feature>
<feature type="compositionally biased region" description="Polar residues" evidence="11">
    <location>
        <begin position="1484"/>
        <end position="1506"/>
    </location>
</feature>
<feature type="domain" description="SEA" evidence="12">
    <location>
        <begin position="877"/>
        <end position="1003"/>
    </location>
</feature>
<feature type="compositionally biased region" description="Acidic residues" evidence="11">
    <location>
        <begin position="501"/>
        <end position="513"/>
    </location>
</feature>
<evidence type="ECO:0000256" key="4">
    <source>
        <dbReference type="ARBA" id="ARBA00022525"/>
    </source>
</evidence>
<feature type="region of interest" description="Disordered" evidence="11">
    <location>
        <begin position="240"/>
        <end position="260"/>
    </location>
</feature>
<keyword evidence="5" id="KW-0272">Extracellular matrix</keyword>
<feature type="region of interest" description="Disordered" evidence="11">
    <location>
        <begin position="1889"/>
        <end position="1908"/>
    </location>
</feature>
<dbReference type="InterPro" id="IPR039861">
    <property type="entry name" value="IMPG"/>
</dbReference>
<feature type="compositionally biased region" description="Basic and acidic residues" evidence="11">
    <location>
        <begin position="1466"/>
        <end position="1480"/>
    </location>
</feature>
<evidence type="ECO:0000313" key="14">
    <source>
        <dbReference type="Proteomes" id="UP001460270"/>
    </source>
</evidence>
<dbReference type="GO" id="GO:0007601">
    <property type="term" value="P:visual perception"/>
    <property type="evidence" value="ECO:0007669"/>
    <property type="project" value="InterPro"/>
</dbReference>
<evidence type="ECO:0000256" key="7">
    <source>
        <dbReference type="ARBA" id="ARBA00022729"/>
    </source>
</evidence>
<feature type="region of interest" description="Disordered" evidence="11">
    <location>
        <begin position="1270"/>
        <end position="1292"/>
    </location>
</feature>
<gene>
    <name evidence="13" type="ORF">WMY93_031539</name>
</gene>
<comment type="subcellular location">
    <subcellularLocation>
        <location evidence="2">Cell projection</location>
        <location evidence="2">Cilium</location>
        <location evidence="2">Photoreceptor outer segment</location>
    </subcellularLocation>
    <subcellularLocation>
        <location evidence="1">Photoreceptor inner segment</location>
    </subcellularLocation>
    <subcellularLocation>
        <location evidence="3">Secreted</location>
        <location evidence="3">Extracellular space</location>
        <location evidence="3">Extracellular matrix</location>
        <location evidence="3">Interphotoreceptor matrix</location>
    </subcellularLocation>
</comment>
<dbReference type="Pfam" id="PF01390">
    <property type="entry name" value="SEA"/>
    <property type="match status" value="2"/>
</dbReference>
<feature type="compositionally biased region" description="Low complexity" evidence="11">
    <location>
        <begin position="1570"/>
        <end position="1607"/>
    </location>
</feature>
<dbReference type="GO" id="GO:0033165">
    <property type="term" value="C:interphotoreceptor matrix"/>
    <property type="evidence" value="ECO:0007669"/>
    <property type="project" value="UniProtKB-SubCell"/>
</dbReference>
<feature type="region of interest" description="Disordered" evidence="11">
    <location>
        <begin position="1466"/>
        <end position="1607"/>
    </location>
</feature>
<feature type="compositionally biased region" description="Polar residues" evidence="11">
    <location>
        <begin position="358"/>
        <end position="368"/>
    </location>
</feature>
<keyword evidence="8" id="KW-0677">Repeat</keyword>
<feature type="domain" description="SEA" evidence="12">
    <location>
        <begin position="2088"/>
        <end position="2201"/>
    </location>
</feature>
<dbReference type="GO" id="GO:0005540">
    <property type="term" value="F:hyaluronic acid binding"/>
    <property type="evidence" value="ECO:0007669"/>
    <property type="project" value="TreeGrafter"/>
</dbReference>
<feature type="region of interest" description="Disordered" evidence="11">
    <location>
        <begin position="1094"/>
        <end position="1244"/>
    </location>
</feature>
<feature type="compositionally biased region" description="Basic and acidic residues" evidence="11">
    <location>
        <begin position="514"/>
        <end position="528"/>
    </location>
</feature>
<sequence>MTRLQISRSSSKTHRHTMVKPMLNKKQMQKRLKWVKQHSEWTAEDWQKVVFSDESRFCISFGDQGLRVWRRGGETYNHECVKRSVKFPQSVMVWGCMSARGVGKLCFLKKTVNAAVYQDVLETFLIPTVEEQFGEEDFIFQQDLAPAHAAKSTKDWFTRKQLEVLAWPANSPDLNVIENLWAIIKRKIRDRKPTKLDQLKQNIATAWEAVMSPSEVRSAGLSLDLNQDFVLDWSGLRAPHGSLQTPPQRSQTSPQSVQTSVQSSVAFSSDELISRSDSGKALIRRKRNILFPNGVKLCNRETYEQVVHNHLQYFYLRVCQETVWEAFRVFWGSDIGLSFSRADEHHRLIMNRLGSAVNSSAPDQFQTEDSPKQVEDSSSVQVSSKTSSDPDLNQDLDQDHESPAGTSPGTSDSEIPTDFIPLTFTIQQEIQDFLQTTSQSPLESEKDVLSVQTEMSPTEPPPVEKSPPEDDDKVVPEETVMEPDQELQPELKPGPEKELDQDLDQELEPEPEQEPEKELEPEPEKELNQELEPELEPEKELDQELEPEQELDQEPEQRLYPEPGQEPEAEPEQEPEQELDQELEPEQEPDQEPEQRLYPEPGQEPEAEPESEQEPEQELDQKLDQKLELEQEPEQEPEKELDHKSDPEQVQETEHEPEQGQEKEPEQEQEPERKTVQETEHEPEQGQETEPELGLEPGQKPDQKLEPELDQVPEQELDQDLDREPQQGQEKEPELDQEPGQKMDKEQGQETEQELDQKLKPELDQESEKDLDQEPEQKPDKELDQEPEQEPEKEKELDQEPGQKTDKGQGQETEKESDREPELEPGQQPEPEKEPELDQKVDEEVDLEEKNNFGLEDEDTLGNEIGVTLLRPLNPLKDQILDLSLRLREETYTDALRNPSSVQYQRLERVFIRKIVEAFERLPGFKRVQVVEFRPQKDLERGLVVSVHYAVTLEVDTGGVSNDTLDFIALQSNFVEKNYPRAEQPTVLYTITDFRNYITEALHSHISENLLPSAKPTTQPTDDFDNMDNILAAEKPPDAPDHESETELFLKKEDFLLDFSKPKDEPSVSENDVMALDETTEALREAGAASLWNQDSDPALGLKPVFPLDDGSGSGFSGDGPVQFSPDSDPNEVKLLNSDTLPPPDLETTEDESDEISVQTQDITTKESEPTEAQTSKADPTQHQHQTEASTTKESEPTEAQTSEPEPTEAQTSNPEPTQHKHQTEASTTEITQKVEDVEATKADLVPKVEEITQITTSTIKLVPEIIESSSTAEPSRTFTTESPGFSTEGTVTFELFGPNTETSESDNDFFFAQTVTEETAAEKTTPKYNEKDDKTHPELSEFTTESVNISEEKEESIETPKTEENLETVSLAKLDEEPTQDFKVEPEIVEELNVEDPEVPELEISPPKDVEILEEQLFTATESVSTNKTTHSGLANEDLNQDQVLAVTLAPKTTTTVTTSAVKITEKESSDHEVKDLNKPPEISQTTTTVAPQIVQETTSKTSDLNVVKPDVSPTEAPKVHISRTTTAKPQETTKMATEASPYVISEPEKDSPFTRISDSVPEYEDETPVSTPTLTTEPLTKEPLITEPLTKEPLTTEPITTEPLTKEPLTTEPLTKELLITEPLTKEPLITEPPTKEPLITEPLTKEPLTTEPLTKEPLITEPLTKEPLITVSPASFEDKTSADGHITSTNLPTTGLNIGKGLTLAPTVESIEVIPEILTQISPIVTSFEPILSKETNEQSHISHTQPKPDDFEGSGLDLDVIEEAKLEIINPGVEKEAQTLSESLDEITEESKIAAEMNENEILATFSTILTPQTDSTKTLEAPKLQETSPTTSSSLETNAQSSLEISPTTAPNAEVQSSRTATEQIKVQTSEVLTVMSSDLPTQAPILETSATTKAKSDSGKSVGRETNVVLAENSLILPTVEPEMKIEESLKTAEEYSKTSADVNKESVPLSTTVPNIKLKTEDSNVELLPTKPTQVESEENLTKEIPVFSSDVVETVETPTIIPDSSPENNEIVSEIVDSDSNPNDTDGLFSEGFPDSHSIDVSFGLVPLGPEGSGGSDPGHQEVVGSIPGVSDSLQTRPEKPLTVFFSLRVTNMVFSPNLFNKSSEEYRRLEQKFTALLVPFLESKLNNFQELQILNFQNGSVVVNSRLRFVTPVRRGLTTAVYLLLKDFAVSAQRTEDLRIDRSSLDVESGNKHTLKTRTKNPGSEDRPELAGRRVR</sequence>
<evidence type="ECO:0000256" key="11">
    <source>
        <dbReference type="SAM" id="MobiDB-lite"/>
    </source>
</evidence>
<feature type="compositionally biased region" description="Low complexity" evidence="11">
    <location>
        <begin position="376"/>
        <end position="389"/>
    </location>
</feature>
<feature type="compositionally biased region" description="Acidic residues" evidence="11">
    <location>
        <begin position="565"/>
        <end position="592"/>
    </location>
</feature>
<feature type="region of interest" description="Disordered" evidence="11">
    <location>
        <begin position="1818"/>
        <end position="1866"/>
    </location>
</feature>
<evidence type="ECO:0000313" key="13">
    <source>
        <dbReference type="EMBL" id="KAK7877779.1"/>
    </source>
</evidence>
<feature type="compositionally biased region" description="Polar residues" evidence="11">
    <location>
        <begin position="1524"/>
        <end position="1537"/>
    </location>
</feature>
<feature type="compositionally biased region" description="Basic and acidic residues" evidence="11">
    <location>
        <begin position="1321"/>
        <end position="1340"/>
    </location>
</feature>
<evidence type="ECO:0000256" key="5">
    <source>
        <dbReference type="ARBA" id="ARBA00022530"/>
    </source>
</evidence>
<feature type="compositionally biased region" description="Acidic residues" evidence="11">
    <location>
        <begin position="708"/>
        <end position="719"/>
    </location>
</feature>
<dbReference type="GO" id="GO:0008201">
    <property type="term" value="F:heparin binding"/>
    <property type="evidence" value="ECO:0007669"/>
    <property type="project" value="UniProtKB-KW"/>
</dbReference>
<dbReference type="Gene3D" id="3.30.420.10">
    <property type="entry name" value="Ribonuclease H-like superfamily/Ribonuclease H"/>
    <property type="match status" value="1"/>
</dbReference>
<evidence type="ECO:0000256" key="1">
    <source>
        <dbReference type="ARBA" id="ARBA00004437"/>
    </source>
</evidence>
<dbReference type="GO" id="GO:0001917">
    <property type="term" value="C:photoreceptor inner segment"/>
    <property type="evidence" value="ECO:0007669"/>
    <property type="project" value="UniProtKB-SubCell"/>
</dbReference>
<keyword evidence="6" id="KW-0358">Heparin-binding</keyword>
<evidence type="ECO:0000256" key="2">
    <source>
        <dbReference type="ARBA" id="ARBA00004504"/>
    </source>
</evidence>
<feature type="compositionally biased region" description="Basic and acidic residues" evidence="11">
    <location>
        <begin position="1233"/>
        <end position="1244"/>
    </location>
</feature>
<feature type="compositionally biased region" description="Basic and acidic residues" evidence="11">
    <location>
        <begin position="1180"/>
        <end position="1196"/>
    </location>
</feature>
<feature type="compositionally biased region" description="Basic and acidic residues" evidence="11">
    <location>
        <begin position="830"/>
        <end position="842"/>
    </location>
</feature>
<feature type="region of interest" description="Disordered" evidence="11">
    <location>
        <begin position="2058"/>
        <end position="2080"/>
    </location>
</feature>
<dbReference type="EMBL" id="JBBPFD010000673">
    <property type="protein sequence ID" value="KAK7877779.1"/>
    <property type="molecule type" value="Genomic_DNA"/>
</dbReference>
<keyword evidence="7" id="KW-0732">Signal</keyword>
<dbReference type="InterPro" id="IPR036397">
    <property type="entry name" value="RNaseH_sf"/>
</dbReference>
<feature type="compositionally biased region" description="Basic and acidic residues" evidence="11">
    <location>
        <begin position="755"/>
        <end position="822"/>
    </location>
</feature>